<reference evidence="3" key="1">
    <citation type="submission" date="2024-03" db="EMBL/GenBank/DDBJ databases">
        <title>WGS assembly of Saponaria officinalis var. Norfolk2.</title>
        <authorList>
            <person name="Jenkins J."/>
            <person name="Shu S."/>
            <person name="Grimwood J."/>
            <person name="Barry K."/>
            <person name="Goodstein D."/>
            <person name="Schmutz J."/>
            <person name="Leebens-Mack J."/>
            <person name="Osbourn A."/>
        </authorList>
    </citation>
    <scope>NUCLEOTIDE SEQUENCE [LARGE SCALE GENOMIC DNA]</scope>
    <source>
        <strain evidence="3">JIC</strain>
    </source>
</reference>
<protein>
    <recommendedName>
        <fullName evidence="5">CCHC-type domain-containing protein</fullName>
    </recommendedName>
</protein>
<dbReference type="Proteomes" id="UP001443914">
    <property type="component" value="Unassembled WGS sequence"/>
</dbReference>
<evidence type="ECO:0000259" key="2">
    <source>
        <dbReference type="Pfam" id="PF22936"/>
    </source>
</evidence>
<dbReference type="EMBL" id="JBDFQZ010000010">
    <property type="protein sequence ID" value="KAK9681822.1"/>
    <property type="molecule type" value="Genomic_DNA"/>
</dbReference>
<dbReference type="SUPFAM" id="SSF57756">
    <property type="entry name" value="Retrovirus zinc finger-like domains"/>
    <property type="match status" value="1"/>
</dbReference>
<feature type="domain" description="CCHC-type" evidence="1">
    <location>
        <begin position="34"/>
        <end position="51"/>
    </location>
</feature>
<dbReference type="InterPro" id="IPR036875">
    <property type="entry name" value="Znf_CCHC_sf"/>
</dbReference>
<dbReference type="AlphaFoldDB" id="A0AAW1HZQ2"/>
<name>A0AAW1HZQ2_SAPOF</name>
<organism evidence="3 4">
    <name type="scientific">Saponaria officinalis</name>
    <name type="common">Common soapwort</name>
    <name type="synonym">Lychnis saponaria</name>
    <dbReference type="NCBI Taxonomy" id="3572"/>
    <lineage>
        <taxon>Eukaryota</taxon>
        <taxon>Viridiplantae</taxon>
        <taxon>Streptophyta</taxon>
        <taxon>Embryophyta</taxon>
        <taxon>Tracheophyta</taxon>
        <taxon>Spermatophyta</taxon>
        <taxon>Magnoliopsida</taxon>
        <taxon>eudicotyledons</taxon>
        <taxon>Gunneridae</taxon>
        <taxon>Pentapetalae</taxon>
        <taxon>Caryophyllales</taxon>
        <taxon>Caryophyllaceae</taxon>
        <taxon>Caryophylleae</taxon>
        <taxon>Saponaria</taxon>
    </lineage>
</organism>
<dbReference type="InterPro" id="IPR001878">
    <property type="entry name" value="Znf_CCHC"/>
</dbReference>
<evidence type="ECO:0000313" key="4">
    <source>
        <dbReference type="Proteomes" id="UP001443914"/>
    </source>
</evidence>
<dbReference type="PANTHER" id="PTHR47592">
    <property type="entry name" value="PBF68 PROTEIN"/>
    <property type="match status" value="1"/>
</dbReference>
<evidence type="ECO:0008006" key="5">
    <source>
        <dbReference type="Google" id="ProtNLM"/>
    </source>
</evidence>
<dbReference type="PANTHER" id="PTHR47592:SF27">
    <property type="entry name" value="OS08G0421700 PROTEIN"/>
    <property type="match status" value="1"/>
</dbReference>
<dbReference type="GO" id="GO:0003676">
    <property type="term" value="F:nucleic acid binding"/>
    <property type="evidence" value="ECO:0007669"/>
    <property type="project" value="InterPro"/>
</dbReference>
<sequence>MKQGSGGFSNDGGALVVDYRGKKKSSWKKHNPNIKCFYCDEVGHIQIMCPKAKEDLKELKKTRGIGVAAMAEVDDGELLMFYGEKEPKESWVLDSGTSYHICRRSNWFSSYEECEGKMVTLPNDDKTKIEGVGEVKVRIHDDQDRRFGDVRYIPNISRNLISLGRLDALGCTIHVENGVLEVTKNGKVILNGRRCKTNLFTFNGRSGEDGLVQEEVLSSEEEVLPG</sequence>
<feature type="domain" description="Retrovirus-related Pol polyprotein from transposon TNT 1-94-like beta-barrel" evidence="2">
    <location>
        <begin position="91"/>
        <end position="171"/>
    </location>
</feature>
<gene>
    <name evidence="3" type="ORF">RND81_10G029900</name>
</gene>
<dbReference type="Pfam" id="PF22936">
    <property type="entry name" value="Pol_BBD"/>
    <property type="match status" value="1"/>
</dbReference>
<evidence type="ECO:0000313" key="3">
    <source>
        <dbReference type="EMBL" id="KAK9681822.1"/>
    </source>
</evidence>
<evidence type="ECO:0000259" key="1">
    <source>
        <dbReference type="Pfam" id="PF00098"/>
    </source>
</evidence>
<dbReference type="Pfam" id="PF00098">
    <property type="entry name" value="zf-CCHC"/>
    <property type="match status" value="1"/>
</dbReference>
<dbReference type="InterPro" id="IPR054722">
    <property type="entry name" value="PolX-like_BBD"/>
</dbReference>
<dbReference type="Gene3D" id="4.10.60.10">
    <property type="entry name" value="Zinc finger, CCHC-type"/>
    <property type="match status" value="1"/>
</dbReference>
<keyword evidence="4" id="KW-1185">Reference proteome</keyword>
<comment type="caution">
    <text evidence="3">The sequence shown here is derived from an EMBL/GenBank/DDBJ whole genome shotgun (WGS) entry which is preliminary data.</text>
</comment>
<dbReference type="GO" id="GO:0008270">
    <property type="term" value="F:zinc ion binding"/>
    <property type="evidence" value="ECO:0007669"/>
    <property type="project" value="InterPro"/>
</dbReference>
<accession>A0AAW1HZQ2</accession>
<proteinExistence type="predicted"/>